<dbReference type="GO" id="GO:0003676">
    <property type="term" value="F:nucleic acid binding"/>
    <property type="evidence" value="ECO:0007669"/>
    <property type="project" value="InterPro"/>
</dbReference>
<evidence type="ECO:0000259" key="6">
    <source>
        <dbReference type="PROSITE" id="PS51192"/>
    </source>
</evidence>
<dbReference type="AlphaFoldDB" id="A0A4S4D9F6"/>
<dbReference type="PANTHER" id="PTHR47961:SF4">
    <property type="entry name" value="ACTIVATING SIGNAL COINTEGRATOR 1 COMPLEX SUBUNIT 3"/>
    <property type="match status" value="1"/>
</dbReference>
<comment type="caution">
    <text evidence="7">The sequence shown here is derived from an EMBL/GenBank/DDBJ whole genome shotgun (WGS) entry which is preliminary data.</text>
</comment>
<feature type="compositionally biased region" description="Polar residues" evidence="5">
    <location>
        <begin position="68"/>
        <end position="83"/>
    </location>
</feature>
<dbReference type="InterPro" id="IPR050474">
    <property type="entry name" value="Hel308_SKI2-like"/>
</dbReference>
<feature type="region of interest" description="Disordered" evidence="5">
    <location>
        <begin position="17"/>
        <end position="83"/>
    </location>
</feature>
<dbReference type="GO" id="GO:0005524">
    <property type="term" value="F:ATP binding"/>
    <property type="evidence" value="ECO:0007669"/>
    <property type="project" value="UniProtKB-KW"/>
</dbReference>
<evidence type="ECO:0000313" key="8">
    <source>
        <dbReference type="Proteomes" id="UP000306102"/>
    </source>
</evidence>
<dbReference type="FunFam" id="3.40.50.300:FF:002253">
    <property type="entry name" value="U5 small nuclear ribonucleoprotein 200 kDa helicase"/>
    <property type="match status" value="1"/>
</dbReference>
<feature type="compositionally biased region" description="Basic residues" evidence="5">
    <location>
        <begin position="45"/>
        <end position="55"/>
    </location>
</feature>
<evidence type="ECO:0000256" key="3">
    <source>
        <dbReference type="ARBA" id="ARBA00022806"/>
    </source>
</evidence>
<dbReference type="GO" id="GO:0005634">
    <property type="term" value="C:nucleus"/>
    <property type="evidence" value="ECO:0007669"/>
    <property type="project" value="TreeGrafter"/>
</dbReference>
<name>A0A4S4D9F6_CAMSN</name>
<feature type="domain" description="Helicase ATP-binding" evidence="6">
    <location>
        <begin position="322"/>
        <end position="448"/>
    </location>
</feature>
<evidence type="ECO:0000256" key="4">
    <source>
        <dbReference type="ARBA" id="ARBA00022840"/>
    </source>
</evidence>
<dbReference type="EMBL" id="SDRB02012031">
    <property type="protein sequence ID" value="THF99111.1"/>
    <property type="molecule type" value="Genomic_DNA"/>
</dbReference>
<keyword evidence="1" id="KW-0547">Nucleotide-binding</keyword>
<proteinExistence type="predicted"/>
<dbReference type="STRING" id="542762.A0A4S4D9F6"/>
<evidence type="ECO:0000313" key="7">
    <source>
        <dbReference type="EMBL" id="THF99111.1"/>
    </source>
</evidence>
<reference evidence="7 8" key="1">
    <citation type="journal article" date="2018" name="Proc. Natl. Acad. Sci. U.S.A.">
        <title>Draft genome sequence of Camellia sinensis var. sinensis provides insights into the evolution of the tea genome and tea quality.</title>
        <authorList>
            <person name="Wei C."/>
            <person name="Yang H."/>
            <person name="Wang S."/>
            <person name="Zhao J."/>
            <person name="Liu C."/>
            <person name="Gao L."/>
            <person name="Xia E."/>
            <person name="Lu Y."/>
            <person name="Tai Y."/>
            <person name="She G."/>
            <person name="Sun J."/>
            <person name="Cao H."/>
            <person name="Tong W."/>
            <person name="Gao Q."/>
            <person name="Li Y."/>
            <person name="Deng W."/>
            <person name="Jiang X."/>
            <person name="Wang W."/>
            <person name="Chen Q."/>
            <person name="Zhang S."/>
            <person name="Li H."/>
            <person name="Wu J."/>
            <person name="Wang P."/>
            <person name="Li P."/>
            <person name="Shi C."/>
            <person name="Zheng F."/>
            <person name="Jian J."/>
            <person name="Huang B."/>
            <person name="Shan D."/>
            <person name="Shi M."/>
            <person name="Fang C."/>
            <person name="Yue Y."/>
            <person name="Li F."/>
            <person name="Li D."/>
            <person name="Wei S."/>
            <person name="Han B."/>
            <person name="Jiang C."/>
            <person name="Yin Y."/>
            <person name="Xia T."/>
            <person name="Zhang Z."/>
            <person name="Bennetzen J.L."/>
            <person name="Zhao S."/>
            <person name="Wan X."/>
        </authorList>
    </citation>
    <scope>NUCLEOTIDE SEQUENCE [LARGE SCALE GENOMIC DNA]</scope>
    <source>
        <strain evidence="8">cv. Shuchazao</strain>
        <tissue evidence="7">Leaf</tissue>
    </source>
</reference>
<dbReference type="Proteomes" id="UP000306102">
    <property type="component" value="Unassembled WGS sequence"/>
</dbReference>
<dbReference type="InterPro" id="IPR027417">
    <property type="entry name" value="P-loop_NTPase"/>
</dbReference>
<evidence type="ECO:0000256" key="5">
    <source>
        <dbReference type="SAM" id="MobiDB-lite"/>
    </source>
</evidence>
<feature type="compositionally biased region" description="Basic and acidic residues" evidence="5">
    <location>
        <begin position="56"/>
        <end position="67"/>
    </location>
</feature>
<keyword evidence="8" id="KW-1185">Reference proteome</keyword>
<dbReference type="Pfam" id="PF00270">
    <property type="entry name" value="DEAD"/>
    <property type="match status" value="1"/>
</dbReference>
<keyword evidence="2" id="KW-0378">Hydrolase</keyword>
<protein>
    <recommendedName>
        <fullName evidence="6">Helicase ATP-binding domain-containing protein</fullName>
    </recommendedName>
</protein>
<dbReference type="InterPro" id="IPR014001">
    <property type="entry name" value="Helicase_ATP-bd"/>
</dbReference>
<dbReference type="InterPro" id="IPR011545">
    <property type="entry name" value="DEAD/DEAH_box_helicase_dom"/>
</dbReference>
<sequence length="604" mass="69994">METKQLAERPEWHIMEREQDRERRRMRDRLRRQSMSAKERENHLARRRKNYQIRRQRAENAKLESHNEQTSIPRSQLNHGNENQSPIAVYGHSIQCALETKPLRSEAGAHKSPKFPRQLRLNRVRHLARLLNSPMSELIGDSHQIGFITKEIVTTNCRSIKGLRLTHLKRLARALNSTNKEAADQNHLTETQVKQSLPQREFQQINSDVLKNVQDESILCIIEETTLKNTYNYKMASSSSNNSNIRLKPRLCDCGRTTAIHIVRTNQNGNKGRISEEHCNYFKFADDDDDDVISNAAPRKSIRSEEFNDLSTRVYEMDNEFQEHGRRLRRMEKKLNVMLYVKELSGDQTLTRQQIEETHIIVTTPEKWDIITRKSGDRTYTQLVKLLIIDKIHLLHDNRGHVLESIVARTVRQIETTKEHIRLVGLSATLPYYEDVALFLRVDLNKGLFHFDNSYRPCPLAQQYIGITVKKPPQRFQLMNDVCYEKVIDIAGKHQVLIFVHSRKETAKTARSIRDAALVNDTLGRFLKEDSVSREILHSHTELVKSNDLKDLLPYGFAIHHTGMARADRQLVEVLFSDGHVQVLVSTTTLAWGVNFYNGVGHSC</sequence>
<dbReference type="PANTHER" id="PTHR47961">
    <property type="entry name" value="DNA POLYMERASE THETA, PUTATIVE (AFU_ORTHOLOGUE AFUA_1G05260)-RELATED"/>
    <property type="match status" value="1"/>
</dbReference>
<evidence type="ECO:0000256" key="2">
    <source>
        <dbReference type="ARBA" id="ARBA00022801"/>
    </source>
</evidence>
<evidence type="ECO:0000256" key="1">
    <source>
        <dbReference type="ARBA" id="ARBA00022741"/>
    </source>
</evidence>
<accession>A0A4S4D9F6</accession>
<keyword evidence="3" id="KW-0347">Helicase</keyword>
<dbReference type="Gene3D" id="3.40.50.300">
    <property type="entry name" value="P-loop containing nucleotide triphosphate hydrolases"/>
    <property type="match status" value="2"/>
</dbReference>
<dbReference type="GO" id="GO:0004386">
    <property type="term" value="F:helicase activity"/>
    <property type="evidence" value="ECO:0007669"/>
    <property type="project" value="UniProtKB-KW"/>
</dbReference>
<dbReference type="PROSITE" id="PS51192">
    <property type="entry name" value="HELICASE_ATP_BIND_1"/>
    <property type="match status" value="1"/>
</dbReference>
<organism evidence="7 8">
    <name type="scientific">Camellia sinensis var. sinensis</name>
    <name type="common">China tea</name>
    <dbReference type="NCBI Taxonomy" id="542762"/>
    <lineage>
        <taxon>Eukaryota</taxon>
        <taxon>Viridiplantae</taxon>
        <taxon>Streptophyta</taxon>
        <taxon>Embryophyta</taxon>
        <taxon>Tracheophyta</taxon>
        <taxon>Spermatophyta</taxon>
        <taxon>Magnoliopsida</taxon>
        <taxon>eudicotyledons</taxon>
        <taxon>Gunneridae</taxon>
        <taxon>Pentapetalae</taxon>
        <taxon>asterids</taxon>
        <taxon>Ericales</taxon>
        <taxon>Theaceae</taxon>
        <taxon>Camellia</taxon>
    </lineage>
</organism>
<gene>
    <name evidence="7" type="ORF">TEA_027858</name>
</gene>
<dbReference type="GO" id="GO:0016787">
    <property type="term" value="F:hydrolase activity"/>
    <property type="evidence" value="ECO:0007669"/>
    <property type="project" value="UniProtKB-KW"/>
</dbReference>
<keyword evidence="4" id="KW-0067">ATP-binding</keyword>
<dbReference type="SUPFAM" id="SSF52540">
    <property type="entry name" value="P-loop containing nucleoside triphosphate hydrolases"/>
    <property type="match status" value="2"/>
</dbReference>